<proteinExistence type="predicted"/>
<dbReference type="SUPFAM" id="SSF55729">
    <property type="entry name" value="Acyl-CoA N-acyltransferases (Nat)"/>
    <property type="match status" value="1"/>
</dbReference>
<evidence type="ECO:0000256" key="1">
    <source>
        <dbReference type="ARBA" id="ARBA00022679"/>
    </source>
</evidence>
<evidence type="ECO:0000259" key="3">
    <source>
        <dbReference type="PROSITE" id="PS51186"/>
    </source>
</evidence>
<dbReference type="KEGG" id="npi:G7071_09040"/>
<name>A0A6G7YFJ3_9ACTN</name>
<dbReference type="CDD" id="cd04301">
    <property type="entry name" value="NAT_SF"/>
    <property type="match status" value="1"/>
</dbReference>
<dbReference type="RefSeq" id="WP_166317628.1">
    <property type="nucleotide sequence ID" value="NZ_CP049866.1"/>
</dbReference>
<gene>
    <name evidence="4" type="ORF">G7071_09040</name>
</gene>
<evidence type="ECO:0000256" key="2">
    <source>
        <dbReference type="ARBA" id="ARBA00023315"/>
    </source>
</evidence>
<reference evidence="4 5" key="1">
    <citation type="submission" date="2020-03" db="EMBL/GenBank/DDBJ databases">
        <title>Nocardioides sp. nov., isolated from fish.</title>
        <authorList>
            <person name="Hyun D.-W."/>
            <person name="Bae J.-W."/>
        </authorList>
    </citation>
    <scope>NUCLEOTIDE SEQUENCE [LARGE SCALE GENOMIC DNA]</scope>
    <source>
        <strain evidence="4 5">HDW12A</strain>
    </source>
</reference>
<evidence type="ECO:0000313" key="5">
    <source>
        <dbReference type="Proteomes" id="UP000502035"/>
    </source>
</evidence>
<keyword evidence="2" id="KW-0012">Acyltransferase</keyword>
<dbReference type="EMBL" id="CP049866">
    <property type="protein sequence ID" value="QIK75563.1"/>
    <property type="molecule type" value="Genomic_DNA"/>
</dbReference>
<dbReference type="Pfam" id="PF13508">
    <property type="entry name" value="Acetyltransf_7"/>
    <property type="match status" value="1"/>
</dbReference>
<dbReference type="GO" id="GO:0016747">
    <property type="term" value="F:acyltransferase activity, transferring groups other than amino-acyl groups"/>
    <property type="evidence" value="ECO:0007669"/>
    <property type="project" value="InterPro"/>
</dbReference>
<sequence>MTVIRLAHPADLEGVLEVGRVTWPPTYTPLVGESYVQEALRSWWTESGTMTAIADGRVWVAEDDGKITGMAMYGVRDRVVELWKLYVRPERQGEGTGRALLRSVISATGDSADRVTVAYMEGNSSAQAFYERAGFVETHRGPDEKGGPDDIWMELRRPALD</sequence>
<dbReference type="AlphaFoldDB" id="A0A6G7YFJ3"/>
<keyword evidence="5" id="KW-1185">Reference proteome</keyword>
<dbReference type="PROSITE" id="PS51186">
    <property type="entry name" value="GNAT"/>
    <property type="match status" value="1"/>
</dbReference>
<dbReference type="Gene3D" id="3.40.630.30">
    <property type="match status" value="1"/>
</dbReference>
<dbReference type="Proteomes" id="UP000502035">
    <property type="component" value="Chromosome"/>
</dbReference>
<dbReference type="InterPro" id="IPR016181">
    <property type="entry name" value="Acyl_CoA_acyltransferase"/>
</dbReference>
<dbReference type="PANTHER" id="PTHR43877">
    <property type="entry name" value="AMINOALKYLPHOSPHONATE N-ACETYLTRANSFERASE-RELATED-RELATED"/>
    <property type="match status" value="1"/>
</dbReference>
<accession>A0A6G7YFJ3</accession>
<dbReference type="InterPro" id="IPR050832">
    <property type="entry name" value="Bact_Acetyltransf"/>
</dbReference>
<protein>
    <submittedName>
        <fullName evidence="4">GNAT family N-acetyltransferase</fullName>
    </submittedName>
</protein>
<dbReference type="PANTHER" id="PTHR43877:SF1">
    <property type="entry name" value="ACETYLTRANSFERASE"/>
    <property type="match status" value="1"/>
</dbReference>
<keyword evidence="1 4" id="KW-0808">Transferase</keyword>
<feature type="domain" description="N-acetyltransferase" evidence="3">
    <location>
        <begin position="2"/>
        <end position="158"/>
    </location>
</feature>
<organism evidence="4 5">
    <name type="scientific">Nocardioides piscis</name>
    <dbReference type="NCBI Taxonomy" id="2714938"/>
    <lineage>
        <taxon>Bacteria</taxon>
        <taxon>Bacillati</taxon>
        <taxon>Actinomycetota</taxon>
        <taxon>Actinomycetes</taxon>
        <taxon>Propionibacteriales</taxon>
        <taxon>Nocardioidaceae</taxon>
        <taxon>Nocardioides</taxon>
    </lineage>
</organism>
<dbReference type="InterPro" id="IPR000182">
    <property type="entry name" value="GNAT_dom"/>
</dbReference>
<evidence type="ECO:0000313" key="4">
    <source>
        <dbReference type="EMBL" id="QIK75563.1"/>
    </source>
</evidence>